<accession>A0A2T7PX81</accession>
<keyword evidence="3" id="KW-1185">Reference proteome</keyword>
<name>A0A2T7PX81_POMCA</name>
<dbReference type="AlphaFoldDB" id="A0A2T7PX81"/>
<sequence length="72" mass="8634">MARSWLRIDLTWISLVPVRLHANCSTVTTLLSQRHASWQHFSFERRCLMPRDFLRLSSWVEELITEMKIADF</sequence>
<gene>
    <name evidence="2" type="ORF">C0Q70_00651</name>
</gene>
<evidence type="ECO:0000256" key="1">
    <source>
        <dbReference type="SAM" id="SignalP"/>
    </source>
</evidence>
<keyword evidence="1" id="KW-0732">Signal</keyword>
<dbReference type="EMBL" id="PZQS01000001">
    <property type="protein sequence ID" value="PVD38041.1"/>
    <property type="molecule type" value="Genomic_DNA"/>
</dbReference>
<dbReference type="Proteomes" id="UP000245119">
    <property type="component" value="Linkage Group LG1"/>
</dbReference>
<comment type="caution">
    <text evidence="2">The sequence shown here is derived from an EMBL/GenBank/DDBJ whole genome shotgun (WGS) entry which is preliminary data.</text>
</comment>
<evidence type="ECO:0008006" key="4">
    <source>
        <dbReference type="Google" id="ProtNLM"/>
    </source>
</evidence>
<feature type="signal peptide" evidence="1">
    <location>
        <begin position="1"/>
        <end position="22"/>
    </location>
</feature>
<proteinExistence type="predicted"/>
<reference evidence="2 3" key="1">
    <citation type="submission" date="2018-04" db="EMBL/GenBank/DDBJ databases">
        <title>The genome of golden apple snail Pomacea canaliculata provides insight into stress tolerance and invasive adaptation.</title>
        <authorList>
            <person name="Liu C."/>
            <person name="Liu B."/>
            <person name="Ren Y."/>
            <person name="Zhang Y."/>
            <person name="Wang H."/>
            <person name="Li S."/>
            <person name="Jiang F."/>
            <person name="Yin L."/>
            <person name="Zhang G."/>
            <person name="Qian W."/>
            <person name="Fan W."/>
        </authorList>
    </citation>
    <scope>NUCLEOTIDE SEQUENCE [LARGE SCALE GENOMIC DNA]</scope>
    <source>
        <strain evidence="2">SZHN2017</strain>
        <tissue evidence="2">Muscle</tissue>
    </source>
</reference>
<evidence type="ECO:0000313" key="2">
    <source>
        <dbReference type="EMBL" id="PVD38041.1"/>
    </source>
</evidence>
<evidence type="ECO:0000313" key="3">
    <source>
        <dbReference type="Proteomes" id="UP000245119"/>
    </source>
</evidence>
<feature type="chain" id="PRO_5015446508" description="Secreted protein" evidence="1">
    <location>
        <begin position="23"/>
        <end position="72"/>
    </location>
</feature>
<protein>
    <recommendedName>
        <fullName evidence="4">Secreted protein</fullName>
    </recommendedName>
</protein>
<organism evidence="2 3">
    <name type="scientific">Pomacea canaliculata</name>
    <name type="common">Golden apple snail</name>
    <dbReference type="NCBI Taxonomy" id="400727"/>
    <lineage>
        <taxon>Eukaryota</taxon>
        <taxon>Metazoa</taxon>
        <taxon>Spiralia</taxon>
        <taxon>Lophotrochozoa</taxon>
        <taxon>Mollusca</taxon>
        <taxon>Gastropoda</taxon>
        <taxon>Caenogastropoda</taxon>
        <taxon>Architaenioglossa</taxon>
        <taxon>Ampullarioidea</taxon>
        <taxon>Ampullariidae</taxon>
        <taxon>Pomacea</taxon>
    </lineage>
</organism>